<gene>
    <name evidence="1" type="ORF">S06H3_51055</name>
</gene>
<comment type="caution">
    <text evidence="1">The sequence shown here is derived from an EMBL/GenBank/DDBJ whole genome shotgun (WGS) entry which is preliminary data.</text>
</comment>
<organism evidence="1">
    <name type="scientific">marine sediment metagenome</name>
    <dbReference type="NCBI Taxonomy" id="412755"/>
    <lineage>
        <taxon>unclassified sequences</taxon>
        <taxon>metagenomes</taxon>
        <taxon>ecological metagenomes</taxon>
    </lineage>
</organism>
<proteinExistence type="predicted"/>
<sequence length="66" mass="7587">MIDDLLTQKHAHVIAFDYNMTPVANLKTERVVGKKTDICSVWLATKNRTARCFAQYSADEIMRKPM</sequence>
<evidence type="ECO:0000313" key="1">
    <source>
        <dbReference type="EMBL" id="GAI33695.1"/>
    </source>
</evidence>
<dbReference type="EMBL" id="BARV01032374">
    <property type="protein sequence ID" value="GAI33695.1"/>
    <property type="molecule type" value="Genomic_DNA"/>
</dbReference>
<dbReference type="AlphaFoldDB" id="X1P3R2"/>
<name>X1P3R2_9ZZZZ</name>
<reference evidence="1" key="1">
    <citation type="journal article" date="2014" name="Front. Microbiol.">
        <title>High frequency of phylogenetically diverse reductive dehalogenase-homologous genes in deep subseafloor sedimentary metagenomes.</title>
        <authorList>
            <person name="Kawai M."/>
            <person name="Futagami T."/>
            <person name="Toyoda A."/>
            <person name="Takaki Y."/>
            <person name="Nishi S."/>
            <person name="Hori S."/>
            <person name="Arai W."/>
            <person name="Tsubouchi T."/>
            <person name="Morono Y."/>
            <person name="Uchiyama I."/>
            <person name="Ito T."/>
            <person name="Fujiyama A."/>
            <person name="Inagaki F."/>
            <person name="Takami H."/>
        </authorList>
    </citation>
    <scope>NUCLEOTIDE SEQUENCE</scope>
    <source>
        <strain evidence="1">Expedition CK06-06</strain>
    </source>
</reference>
<protein>
    <submittedName>
        <fullName evidence="1">Uncharacterized protein</fullName>
    </submittedName>
</protein>
<feature type="non-terminal residue" evidence="1">
    <location>
        <position position="66"/>
    </location>
</feature>
<accession>X1P3R2</accession>